<evidence type="ECO:0000256" key="2">
    <source>
        <dbReference type="SAM" id="Phobius"/>
    </source>
</evidence>
<keyword evidence="2" id="KW-0472">Membrane</keyword>
<dbReference type="GO" id="GO:0016020">
    <property type="term" value="C:membrane"/>
    <property type="evidence" value="ECO:0007669"/>
    <property type="project" value="UniProtKB-ARBA"/>
</dbReference>
<comment type="caution">
    <text evidence="3">The sequence shown here is derived from an EMBL/GenBank/DDBJ whole genome shotgun (WGS) entry which is preliminary data.</text>
</comment>
<keyword evidence="2" id="KW-1133">Transmembrane helix</keyword>
<dbReference type="SMART" id="SM00698">
    <property type="entry name" value="MORN"/>
    <property type="match status" value="7"/>
</dbReference>
<feature type="transmembrane region" description="Helical" evidence="2">
    <location>
        <begin position="38"/>
        <end position="62"/>
    </location>
</feature>
<keyword evidence="2" id="KW-0812">Transmembrane</keyword>
<dbReference type="FunFam" id="2.20.110.10:FF:000002">
    <property type="entry name" value="Phosphatidylinositol 4-phosphate 5-kinase 8"/>
    <property type="match status" value="1"/>
</dbReference>
<dbReference type="Proteomes" id="UP001418222">
    <property type="component" value="Unassembled WGS sequence"/>
</dbReference>
<dbReference type="PANTHER" id="PTHR23084">
    <property type="entry name" value="PHOSPHATIDYLINOSITOL-4-PHOSPHATE 5-KINASE RELATED"/>
    <property type="match status" value="1"/>
</dbReference>
<proteinExistence type="predicted"/>
<sequence length="400" mass="44671">MSSLLSSKSSQSSAMTPAAGHRRRFLPSVPPTRALFTALRFLCLRFRLLFLLCFPSGIYLLVHSSTHSSDSNSFLSHFLLVLVISSGVVLLLYHVLLFFRVLPLSVTFPLLLSSIRAFSSWIRADRRTGLAVKPYDNGDLYEGELRWGKCHGSGVCYYYRSGKYEGEWIDSKCDGHGVETWNKGSRYEGLFKKGLRHGFGVYRNHTGDLYAGEWLNGQSHGYGEHTSWLNGQSQYVGEFKWGLKQGLGHCHFRNGDTSAEEYFADMMHDFGVYHFADGRCYEGAWREGKREGMGMCSSANGESQSGRWANDVLEIFTSPNPFPGASFAVNHTRVLNAVQDARAAAERAYNVPRVDDRVKKAVDVADNAANAAAIAGSNAVQTEKRDRGVEYLHDFPMQIV</sequence>
<keyword evidence="1" id="KW-0677">Repeat</keyword>
<dbReference type="Pfam" id="PF02493">
    <property type="entry name" value="MORN"/>
    <property type="match status" value="7"/>
</dbReference>
<evidence type="ECO:0000256" key="1">
    <source>
        <dbReference type="ARBA" id="ARBA00022737"/>
    </source>
</evidence>
<dbReference type="EMBL" id="JBBWWQ010000018">
    <property type="protein sequence ID" value="KAK8921286.1"/>
    <property type="molecule type" value="Genomic_DNA"/>
</dbReference>
<dbReference type="SUPFAM" id="SSF82185">
    <property type="entry name" value="Histone H3 K4-specific methyltransferase SET7/9 N-terminal domain"/>
    <property type="match status" value="2"/>
</dbReference>
<evidence type="ECO:0000313" key="4">
    <source>
        <dbReference type="Proteomes" id="UP001418222"/>
    </source>
</evidence>
<feature type="transmembrane region" description="Helical" evidence="2">
    <location>
        <begin position="74"/>
        <end position="95"/>
    </location>
</feature>
<organism evidence="3 4">
    <name type="scientific">Platanthera zijinensis</name>
    <dbReference type="NCBI Taxonomy" id="2320716"/>
    <lineage>
        <taxon>Eukaryota</taxon>
        <taxon>Viridiplantae</taxon>
        <taxon>Streptophyta</taxon>
        <taxon>Embryophyta</taxon>
        <taxon>Tracheophyta</taxon>
        <taxon>Spermatophyta</taxon>
        <taxon>Magnoliopsida</taxon>
        <taxon>Liliopsida</taxon>
        <taxon>Asparagales</taxon>
        <taxon>Orchidaceae</taxon>
        <taxon>Orchidoideae</taxon>
        <taxon>Orchideae</taxon>
        <taxon>Orchidinae</taxon>
        <taxon>Platanthera</taxon>
    </lineage>
</organism>
<gene>
    <name evidence="3" type="ORF">KSP39_PZI020228</name>
</gene>
<accession>A0AAP0AZW4</accession>
<dbReference type="PANTHER" id="PTHR23084:SF179">
    <property type="entry name" value="OS10G0565000 PROTEIN"/>
    <property type="match status" value="1"/>
</dbReference>
<dbReference type="InterPro" id="IPR003409">
    <property type="entry name" value="MORN"/>
</dbReference>
<dbReference type="Gene3D" id="2.20.110.10">
    <property type="entry name" value="Histone H3 K4-specific methyltransferase SET7/9 N-terminal domain"/>
    <property type="match status" value="3"/>
</dbReference>
<dbReference type="AlphaFoldDB" id="A0AAP0AZW4"/>
<evidence type="ECO:0000313" key="3">
    <source>
        <dbReference type="EMBL" id="KAK8921286.1"/>
    </source>
</evidence>
<reference evidence="3 4" key="1">
    <citation type="journal article" date="2022" name="Nat. Plants">
        <title>Genomes of leafy and leafless Platanthera orchids illuminate the evolution of mycoheterotrophy.</title>
        <authorList>
            <person name="Li M.H."/>
            <person name="Liu K.W."/>
            <person name="Li Z."/>
            <person name="Lu H.C."/>
            <person name="Ye Q.L."/>
            <person name="Zhang D."/>
            <person name="Wang J.Y."/>
            <person name="Li Y.F."/>
            <person name="Zhong Z.M."/>
            <person name="Liu X."/>
            <person name="Yu X."/>
            <person name="Liu D.K."/>
            <person name="Tu X.D."/>
            <person name="Liu B."/>
            <person name="Hao Y."/>
            <person name="Liao X.Y."/>
            <person name="Jiang Y.T."/>
            <person name="Sun W.H."/>
            <person name="Chen J."/>
            <person name="Chen Y.Q."/>
            <person name="Ai Y."/>
            <person name="Zhai J.W."/>
            <person name="Wu S.S."/>
            <person name="Zhou Z."/>
            <person name="Hsiao Y.Y."/>
            <person name="Wu W.L."/>
            <person name="Chen Y.Y."/>
            <person name="Lin Y.F."/>
            <person name="Hsu J.L."/>
            <person name="Li C.Y."/>
            <person name="Wang Z.W."/>
            <person name="Zhao X."/>
            <person name="Zhong W.Y."/>
            <person name="Ma X.K."/>
            <person name="Ma L."/>
            <person name="Huang J."/>
            <person name="Chen G.Z."/>
            <person name="Huang M.Z."/>
            <person name="Huang L."/>
            <person name="Peng D.H."/>
            <person name="Luo Y.B."/>
            <person name="Zou S.Q."/>
            <person name="Chen S.P."/>
            <person name="Lan S."/>
            <person name="Tsai W.C."/>
            <person name="Van de Peer Y."/>
            <person name="Liu Z.J."/>
        </authorList>
    </citation>
    <scope>NUCLEOTIDE SEQUENCE [LARGE SCALE GENOMIC DNA]</scope>
    <source>
        <strain evidence="3">Lor287</strain>
    </source>
</reference>
<protein>
    <submittedName>
        <fullName evidence="3">Uncharacterized protein</fullName>
    </submittedName>
</protein>
<keyword evidence="4" id="KW-1185">Reference proteome</keyword>
<name>A0AAP0AZW4_9ASPA</name>